<gene>
    <name evidence="1" type="ORF">OFUS_LOCUS24101</name>
</gene>
<evidence type="ECO:0000313" key="1">
    <source>
        <dbReference type="EMBL" id="CAH1800175.1"/>
    </source>
</evidence>
<reference evidence="1" key="1">
    <citation type="submission" date="2022-03" db="EMBL/GenBank/DDBJ databases">
        <authorList>
            <person name="Martin C."/>
        </authorList>
    </citation>
    <scope>NUCLEOTIDE SEQUENCE</scope>
</reference>
<evidence type="ECO:0000313" key="2">
    <source>
        <dbReference type="Proteomes" id="UP000749559"/>
    </source>
</evidence>
<organism evidence="1 2">
    <name type="scientific">Owenia fusiformis</name>
    <name type="common">Polychaete worm</name>
    <dbReference type="NCBI Taxonomy" id="6347"/>
    <lineage>
        <taxon>Eukaryota</taxon>
        <taxon>Metazoa</taxon>
        <taxon>Spiralia</taxon>
        <taxon>Lophotrochozoa</taxon>
        <taxon>Annelida</taxon>
        <taxon>Polychaeta</taxon>
        <taxon>Sedentaria</taxon>
        <taxon>Canalipalpata</taxon>
        <taxon>Sabellida</taxon>
        <taxon>Oweniida</taxon>
        <taxon>Oweniidae</taxon>
        <taxon>Owenia</taxon>
    </lineage>
</organism>
<dbReference type="AlphaFoldDB" id="A0A8J1TB80"/>
<comment type="caution">
    <text evidence="1">The sequence shown here is derived from an EMBL/GenBank/DDBJ whole genome shotgun (WGS) entry which is preliminary data.</text>
</comment>
<dbReference type="EMBL" id="CAIIXF020000011">
    <property type="protein sequence ID" value="CAH1800175.1"/>
    <property type="molecule type" value="Genomic_DNA"/>
</dbReference>
<proteinExistence type="predicted"/>
<name>A0A8J1TB80_OWEFU</name>
<sequence length="103" mass="12025">QNLRDVYLDIIGKYEVSNHQSGNGDRKSRCDLFMVSTLCQTKFIKPYSILPHKINQDPSKTVYFILMKPITIPQNMYNSNETDVSLTKQNFMLYPLNICKNIF</sequence>
<keyword evidence="2" id="KW-1185">Reference proteome</keyword>
<feature type="non-terminal residue" evidence="1">
    <location>
        <position position="1"/>
    </location>
</feature>
<dbReference type="Proteomes" id="UP000749559">
    <property type="component" value="Unassembled WGS sequence"/>
</dbReference>
<protein>
    <submittedName>
        <fullName evidence="1">Uncharacterized protein</fullName>
    </submittedName>
</protein>
<accession>A0A8J1TB80</accession>